<proteinExistence type="predicted"/>
<dbReference type="InterPro" id="IPR003615">
    <property type="entry name" value="HNH_nuc"/>
</dbReference>
<gene>
    <name evidence="2" type="ORF">SAMN04489812_2322</name>
</gene>
<accession>A0A1H1TAN2</accession>
<feature type="domain" description="HNH nuclease" evidence="1">
    <location>
        <begin position="69"/>
        <end position="117"/>
    </location>
</feature>
<dbReference type="InterPro" id="IPR029471">
    <property type="entry name" value="HNH_5"/>
</dbReference>
<dbReference type="GO" id="GO:0004519">
    <property type="term" value="F:endonuclease activity"/>
    <property type="evidence" value="ECO:0007669"/>
    <property type="project" value="UniProtKB-KW"/>
</dbReference>
<protein>
    <submittedName>
        <fullName evidence="2">5-methylcytosine-specific restriction endonuclease McrA</fullName>
    </submittedName>
</protein>
<dbReference type="RefSeq" id="WP_091524698.1">
    <property type="nucleotide sequence ID" value="NZ_LT629772.1"/>
</dbReference>
<reference evidence="2 3" key="1">
    <citation type="submission" date="2016-10" db="EMBL/GenBank/DDBJ databases">
        <authorList>
            <person name="de Groot N.N."/>
        </authorList>
    </citation>
    <scope>NUCLEOTIDE SEQUENCE [LARGE SCALE GENOMIC DNA]</scope>
    <source>
        <strain evidence="2 3">DSM 21800</strain>
    </source>
</reference>
<dbReference type="EMBL" id="LT629772">
    <property type="protein sequence ID" value="SDS57317.1"/>
    <property type="molecule type" value="Genomic_DNA"/>
</dbReference>
<name>A0A1H1TAN2_9ACTN</name>
<dbReference type="STRING" id="630515.SAMN04489812_2322"/>
<evidence type="ECO:0000313" key="3">
    <source>
        <dbReference type="Proteomes" id="UP000199103"/>
    </source>
</evidence>
<dbReference type="AlphaFoldDB" id="A0A1H1TAN2"/>
<dbReference type="Pfam" id="PF14279">
    <property type="entry name" value="HNH_5"/>
    <property type="match status" value="1"/>
</dbReference>
<keyword evidence="3" id="KW-1185">Reference proteome</keyword>
<evidence type="ECO:0000259" key="1">
    <source>
        <dbReference type="SMART" id="SM00507"/>
    </source>
</evidence>
<dbReference type="PANTHER" id="PTHR33877">
    <property type="entry name" value="SLL1193 PROTEIN"/>
    <property type="match status" value="1"/>
</dbReference>
<keyword evidence="2" id="KW-0540">Nuclease</keyword>
<keyword evidence="2" id="KW-0255">Endonuclease</keyword>
<dbReference type="Gene3D" id="1.10.30.50">
    <property type="match status" value="1"/>
</dbReference>
<dbReference type="SMART" id="SM00507">
    <property type="entry name" value="HNHc"/>
    <property type="match status" value="1"/>
</dbReference>
<keyword evidence="2" id="KW-0378">Hydrolase</keyword>
<sequence length="150" mass="16665">MTDVLVLNASYEPLQRVSVRHAIGMLYRQVAVVEEEVDGSTFGPYPLPRVLRLVRYVVMKWVHRGTPPCTKAGIHARDRACAYCGGKATTVDHILPRSRGGGSTWQNLVSACSKCNERKGNRTPGEAGMKLRVTPYAPSYLQLKALRARR</sequence>
<dbReference type="OrthoDB" id="9802901at2"/>
<dbReference type="CDD" id="cd00085">
    <property type="entry name" value="HNHc"/>
    <property type="match status" value="1"/>
</dbReference>
<evidence type="ECO:0000313" key="2">
    <source>
        <dbReference type="EMBL" id="SDS57317.1"/>
    </source>
</evidence>
<dbReference type="Proteomes" id="UP000199103">
    <property type="component" value="Chromosome I"/>
</dbReference>
<dbReference type="InterPro" id="IPR052892">
    <property type="entry name" value="NA-targeting_endonuclease"/>
</dbReference>
<dbReference type="PANTHER" id="PTHR33877:SF2">
    <property type="entry name" value="OS07G0170200 PROTEIN"/>
    <property type="match status" value="1"/>
</dbReference>
<organism evidence="2 3">
    <name type="scientific">Microlunatus soli</name>
    <dbReference type="NCBI Taxonomy" id="630515"/>
    <lineage>
        <taxon>Bacteria</taxon>
        <taxon>Bacillati</taxon>
        <taxon>Actinomycetota</taxon>
        <taxon>Actinomycetes</taxon>
        <taxon>Propionibacteriales</taxon>
        <taxon>Propionibacteriaceae</taxon>
        <taxon>Microlunatus</taxon>
    </lineage>
</organism>